<sequence length="78" mass="8642">MQVLDLRPTTPPTSPGSRIATSEEDTLLHHLPRVAHRSNQDVAWLPAVPTMALRFETDFDANSQPSLEASAYKSRARS</sequence>
<evidence type="ECO:0000313" key="3">
    <source>
        <dbReference type="Proteomes" id="UP000245956"/>
    </source>
</evidence>
<evidence type="ECO:0000256" key="1">
    <source>
        <dbReference type="SAM" id="MobiDB-lite"/>
    </source>
</evidence>
<organism evidence="2 3">
    <name type="scientific">Purpureocillium lilacinum</name>
    <name type="common">Paecilomyces lilacinus</name>
    <dbReference type="NCBI Taxonomy" id="33203"/>
    <lineage>
        <taxon>Eukaryota</taxon>
        <taxon>Fungi</taxon>
        <taxon>Dikarya</taxon>
        <taxon>Ascomycota</taxon>
        <taxon>Pezizomycotina</taxon>
        <taxon>Sordariomycetes</taxon>
        <taxon>Hypocreomycetidae</taxon>
        <taxon>Hypocreales</taxon>
        <taxon>Ophiocordycipitaceae</taxon>
        <taxon>Purpureocillium</taxon>
    </lineage>
</organism>
<gene>
    <name evidence="2" type="ORF">PCL_12085</name>
</gene>
<accession>A0A2U3DPJ9</accession>
<feature type="region of interest" description="Disordered" evidence="1">
    <location>
        <begin position="58"/>
        <end position="78"/>
    </location>
</feature>
<dbReference type="EMBL" id="LCWV01000085">
    <property type="protein sequence ID" value="PWI64165.1"/>
    <property type="molecule type" value="Genomic_DNA"/>
</dbReference>
<protein>
    <submittedName>
        <fullName evidence="2">Uncharacterized protein</fullName>
    </submittedName>
</protein>
<name>A0A2U3DPJ9_PURLI</name>
<reference evidence="2 3" key="1">
    <citation type="journal article" date="2016" name="Front. Microbiol.">
        <title>Genome and transcriptome sequences reveal the specific parasitism of the nematophagous Purpureocillium lilacinum 36-1.</title>
        <authorList>
            <person name="Xie J."/>
            <person name="Li S."/>
            <person name="Mo C."/>
            <person name="Xiao X."/>
            <person name="Peng D."/>
            <person name="Wang G."/>
            <person name="Xiao Y."/>
        </authorList>
    </citation>
    <scope>NUCLEOTIDE SEQUENCE [LARGE SCALE GENOMIC DNA]</scope>
    <source>
        <strain evidence="2 3">36-1</strain>
    </source>
</reference>
<dbReference type="Proteomes" id="UP000245956">
    <property type="component" value="Unassembled WGS sequence"/>
</dbReference>
<dbReference type="AlphaFoldDB" id="A0A2U3DPJ9"/>
<comment type="caution">
    <text evidence="2">The sequence shown here is derived from an EMBL/GenBank/DDBJ whole genome shotgun (WGS) entry which is preliminary data.</text>
</comment>
<evidence type="ECO:0000313" key="2">
    <source>
        <dbReference type="EMBL" id="PWI64165.1"/>
    </source>
</evidence>
<proteinExistence type="predicted"/>
<feature type="region of interest" description="Disordered" evidence="1">
    <location>
        <begin position="1"/>
        <end position="20"/>
    </location>
</feature>